<keyword evidence="1" id="KW-0472">Membrane</keyword>
<keyword evidence="4" id="KW-1185">Reference proteome</keyword>
<evidence type="ECO:0000259" key="2">
    <source>
        <dbReference type="Pfam" id="PF07853"/>
    </source>
</evidence>
<dbReference type="Pfam" id="PF07853">
    <property type="entry name" value="DUF1648"/>
    <property type="match status" value="1"/>
</dbReference>
<feature type="transmembrane region" description="Helical" evidence="1">
    <location>
        <begin position="90"/>
        <end position="110"/>
    </location>
</feature>
<feature type="transmembrane region" description="Helical" evidence="1">
    <location>
        <begin position="50"/>
        <end position="70"/>
    </location>
</feature>
<proteinExistence type="predicted"/>
<reference evidence="4" key="1">
    <citation type="journal article" date="2019" name="Int. J. Syst. Evol. Microbiol.">
        <title>The Global Catalogue of Microorganisms (GCM) 10K type strain sequencing project: providing services to taxonomists for standard genome sequencing and annotation.</title>
        <authorList>
            <consortium name="The Broad Institute Genomics Platform"/>
            <consortium name="The Broad Institute Genome Sequencing Center for Infectious Disease"/>
            <person name="Wu L."/>
            <person name="Ma J."/>
        </authorList>
    </citation>
    <scope>NUCLEOTIDE SEQUENCE [LARGE SCALE GENOMIC DNA]</scope>
    <source>
        <strain evidence="4">CECT 7798</strain>
    </source>
</reference>
<dbReference type="Proteomes" id="UP001595735">
    <property type="component" value="Unassembled WGS sequence"/>
</dbReference>
<gene>
    <name evidence="3" type="ORF">ACFONJ_05460</name>
</gene>
<keyword evidence="1" id="KW-0812">Transmembrane</keyword>
<dbReference type="EMBL" id="JBHRYO010000002">
    <property type="protein sequence ID" value="MFC3755414.1"/>
    <property type="molecule type" value="Genomic_DNA"/>
</dbReference>
<organism evidence="3 4">
    <name type="scientific">Chryseobacterium tructae</name>
    <dbReference type="NCBI Taxonomy" id="1037380"/>
    <lineage>
        <taxon>Bacteria</taxon>
        <taxon>Pseudomonadati</taxon>
        <taxon>Bacteroidota</taxon>
        <taxon>Flavobacteriia</taxon>
        <taxon>Flavobacteriales</taxon>
        <taxon>Weeksellaceae</taxon>
        <taxon>Chryseobacterium group</taxon>
        <taxon>Chryseobacterium</taxon>
    </lineage>
</organism>
<evidence type="ECO:0000256" key="1">
    <source>
        <dbReference type="SAM" id="Phobius"/>
    </source>
</evidence>
<accession>A0ABV7XTC2</accession>
<keyword evidence="1" id="KW-1133">Transmembrane helix</keyword>
<evidence type="ECO:0000313" key="3">
    <source>
        <dbReference type="EMBL" id="MFC3755414.1"/>
    </source>
</evidence>
<evidence type="ECO:0000313" key="4">
    <source>
        <dbReference type="Proteomes" id="UP001595735"/>
    </source>
</evidence>
<feature type="domain" description="DUF1648" evidence="2">
    <location>
        <begin position="13"/>
        <end position="59"/>
    </location>
</feature>
<comment type="caution">
    <text evidence="3">The sequence shown here is derived from an EMBL/GenBank/DDBJ whole genome shotgun (WGS) entry which is preliminary data.</text>
</comment>
<feature type="transmembrane region" description="Helical" evidence="1">
    <location>
        <begin position="122"/>
        <end position="143"/>
    </location>
</feature>
<name>A0ABV7XTC2_9FLAO</name>
<feature type="transmembrane region" description="Helical" evidence="1">
    <location>
        <begin position="6"/>
        <end position="29"/>
    </location>
</feature>
<protein>
    <submittedName>
        <fullName evidence="3">DUF1648 domain-containing protein</fullName>
    </submittedName>
</protein>
<sequence length="155" mass="17471">MKTSSILLIVNTILLIVIWVFTGVKYAGLPEIIPTHFNFQGKVNRESGKLMIWLLPCIAAFVHFIFIWASKNPDSPFVNVPKSFRNKKTLKLYLFSLEIPVMVLFLDIIIESIRVAEGKQTELSNAIFFILGVMFVILGVGLIKSIQEGITKSND</sequence>
<dbReference type="InterPro" id="IPR012867">
    <property type="entry name" value="DUF1648"/>
</dbReference>
<dbReference type="RefSeq" id="WP_290295466.1">
    <property type="nucleotide sequence ID" value="NZ_JAUFQR010000001.1"/>
</dbReference>